<dbReference type="Proteomes" id="UP001176521">
    <property type="component" value="Unassembled WGS sequence"/>
</dbReference>
<feature type="region of interest" description="Disordered" evidence="1">
    <location>
        <begin position="40"/>
        <end position="61"/>
    </location>
</feature>
<proteinExistence type="predicted"/>
<evidence type="ECO:0000256" key="2">
    <source>
        <dbReference type="SAM" id="SignalP"/>
    </source>
</evidence>
<comment type="caution">
    <text evidence="3">The sequence shown here is derived from an EMBL/GenBank/DDBJ whole genome shotgun (WGS) entry which is preliminary data.</text>
</comment>
<keyword evidence="4" id="KW-1185">Reference proteome</keyword>
<evidence type="ECO:0000313" key="3">
    <source>
        <dbReference type="EMBL" id="KAK0527880.1"/>
    </source>
</evidence>
<dbReference type="EMBL" id="JAPDMQ010000293">
    <property type="protein sequence ID" value="KAK0527880.1"/>
    <property type="molecule type" value="Genomic_DNA"/>
</dbReference>
<organism evidence="3 4">
    <name type="scientific">Tilletia horrida</name>
    <dbReference type="NCBI Taxonomy" id="155126"/>
    <lineage>
        <taxon>Eukaryota</taxon>
        <taxon>Fungi</taxon>
        <taxon>Dikarya</taxon>
        <taxon>Basidiomycota</taxon>
        <taxon>Ustilaginomycotina</taxon>
        <taxon>Exobasidiomycetes</taxon>
        <taxon>Tilletiales</taxon>
        <taxon>Tilletiaceae</taxon>
        <taxon>Tilletia</taxon>
    </lineage>
</organism>
<protein>
    <recommendedName>
        <fullName evidence="5">Ricin B lectin domain-containing protein</fullName>
    </recommendedName>
</protein>
<gene>
    <name evidence="3" type="ORF">OC842_004720</name>
</gene>
<keyword evidence="2" id="KW-0732">Signal</keyword>
<name>A0AAN6GB58_9BASI</name>
<evidence type="ECO:0000256" key="1">
    <source>
        <dbReference type="SAM" id="MobiDB-lite"/>
    </source>
</evidence>
<evidence type="ECO:0000313" key="4">
    <source>
        <dbReference type="Proteomes" id="UP001176521"/>
    </source>
</evidence>
<sequence>MLAKTVFTLLASALAVSASPLIQERVPTIQCGDVLVSSSLTQTGPTGNERPAAFQNSKDAKGRRQLSTSVNGVAASKKEIFEFVQCNSTVLPDGTKFFGNAYIQTYGQVRLQSDPTQCLTATNLNNAKTPAAVVKAKCQRIDDSGLATQWWSATYSGPNSAYIPFYLHLVGNSQTGVETGYYTFKNAAKGDARLVETLFVPPSKPTQTAQPGEQLPLYNIPKEDFTLSLLLQA</sequence>
<evidence type="ECO:0008006" key="5">
    <source>
        <dbReference type="Google" id="ProtNLM"/>
    </source>
</evidence>
<feature type="chain" id="PRO_5042872570" description="Ricin B lectin domain-containing protein" evidence="2">
    <location>
        <begin position="19"/>
        <end position="233"/>
    </location>
</feature>
<dbReference type="AlphaFoldDB" id="A0AAN6GB58"/>
<feature type="signal peptide" evidence="2">
    <location>
        <begin position="1"/>
        <end position="18"/>
    </location>
</feature>
<accession>A0AAN6GB58</accession>
<reference evidence="3" key="1">
    <citation type="journal article" date="2023" name="PhytoFront">
        <title>Draft Genome Resources of Seven Strains of Tilletia horrida, Causal Agent of Kernel Smut of Rice.</title>
        <authorList>
            <person name="Khanal S."/>
            <person name="Antony Babu S."/>
            <person name="Zhou X.G."/>
        </authorList>
    </citation>
    <scope>NUCLEOTIDE SEQUENCE</scope>
    <source>
        <strain evidence="3">TX3</strain>
    </source>
</reference>